<evidence type="ECO:0000256" key="15">
    <source>
        <dbReference type="ARBA" id="ARBA00049902"/>
    </source>
</evidence>
<protein>
    <submittedName>
        <fullName evidence="18">Uncharacterized protein</fullName>
    </submittedName>
</protein>
<dbReference type="GO" id="GO:0071555">
    <property type="term" value="P:cell wall organization"/>
    <property type="evidence" value="ECO:0007669"/>
    <property type="project" value="UniProtKB-KW"/>
</dbReference>
<feature type="domain" description="Glycosyl transferase family 51" evidence="17">
    <location>
        <begin position="81"/>
        <end position="262"/>
    </location>
</feature>
<dbReference type="Gene3D" id="2.60.40.10">
    <property type="entry name" value="Immunoglobulins"/>
    <property type="match status" value="1"/>
</dbReference>
<evidence type="ECO:0000256" key="10">
    <source>
        <dbReference type="ARBA" id="ARBA00022989"/>
    </source>
</evidence>
<dbReference type="RefSeq" id="WP_094263344.1">
    <property type="nucleotide sequence ID" value="NZ_NOWF01000002.1"/>
</dbReference>
<keyword evidence="19" id="KW-1185">Reference proteome</keyword>
<name>A0A235B9Q4_9BACL</name>
<dbReference type="GO" id="GO:0009002">
    <property type="term" value="F:serine-type D-Ala-D-Ala carboxypeptidase activity"/>
    <property type="evidence" value="ECO:0007669"/>
    <property type="project" value="UniProtKB-EC"/>
</dbReference>
<dbReference type="Proteomes" id="UP000215459">
    <property type="component" value="Unassembled WGS sequence"/>
</dbReference>
<dbReference type="GO" id="GO:0030288">
    <property type="term" value="C:outer membrane-bounded periplasmic space"/>
    <property type="evidence" value="ECO:0007669"/>
    <property type="project" value="TreeGrafter"/>
</dbReference>
<evidence type="ECO:0000256" key="5">
    <source>
        <dbReference type="ARBA" id="ARBA00022679"/>
    </source>
</evidence>
<evidence type="ECO:0000259" key="16">
    <source>
        <dbReference type="Pfam" id="PF00905"/>
    </source>
</evidence>
<dbReference type="InterPro" id="IPR023346">
    <property type="entry name" value="Lysozyme-like_dom_sf"/>
</dbReference>
<evidence type="ECO:0000256" key="4">
    <source>
        <dbReference type="ARBA" id="ARBA00022676"/>
    </source>
</evidence>
<evidence type="ECO:0000256" key="1">
    <source>
        <dbReference type="ARBA" id="ARBA00022475"/>
    </source>
</evidence>
<evidence type="ECO:0000256" key="8">
    <source>
        <dbReference type="ARBA" id="ARBA00022960"/>
    </source>
</evidence>
<dbReference type="InterPro" id="IPR036950">
    <property type="entry name" value="PBP_transglycosylase"/>
</dbReference>
<dbReference type="InterPro" id="IPR001264">
    <property type="entry name" value="Glyco_trans_51"/>
</dbReference>
<feature type="domain" description="Penicillin-binding protein transpeptidase" evidence="16">
    <location>
        <begin position="393"/>
        <end position="637"/>
    </location>
</feature>
<dbReference type="InterPro" id="IPR013783">
    <property type="entry name" value="Ig-like_fold"/>
</dbReference>
<comment type="caution">
    <text evidence="18">The sequence shown here is derived from an EMBL/GenBank/DDBJ whole genome shotgun (WGS) entry which is preliminary data.</text>
</comment>
<keyword evidence="2" id="KW-0121">Carboxypeptidase</keyword>
<evidence type="ECO:0000256" key="3">
    <source>
        <dbReference type="ARBA" id="ARBA00022670"/>
    </source>
</evidence>
<evidence type="ECO:0000313" key="19">
    <source>
        <dbReference type="Proteomes" id="UP000215459"/>
    </source>
</evidence>
<keyword evidence="10" id="KW-1133">Transmembrane helix</keyword>
<evidence type="ECO:0000256" key="14">
    <source>
        <dbReference type="ARBA" id="ARBA00034000"/>
    </source>
</evidence>
<dbReference type="OrthoDB" id="9766909at2"/>
<dbReference type="GO" id="GO:0008360">
    <property type="term" value="P:regulation of cell shape"/>
    <property type="evidence" value="ECO:0007669"/>
    <property type="project" value="UniProtKB-KW"/>
</dbReference>
<dbReference type="Pfam" id="PF00912">
    <property type="entry name" value="Transgly"/>
    <property type="match status" value="1"/>
</dbReference>
<dbReference type="AlphaFoldDB" id="A0A235B9Q4"/>
<evidence type="ECO:0000256" key="11">
    <source>
        <dbReference type="ARBA" id="ARBA00023136"/>
    </source>
</evidence>
<evidence type="ECO:0000313" key="18">
    <source>
        <dbReference type="EMBL" id="OYD08996.1"/>
    </source>
</evidence>
<keyword evidence="1" id="KW-1003">Cell membrane</keyword>
<dbReference type="SUPFAM" id="SSF53955">
    <property type="entry name" value="Lysozyme-like"/>
    <property type="match status" value="1"/>
</dbReference>
<keyword evidence="5" id="KW-0808">Transferase</keyword>
<keyword evidence="8" id="KW-0133">Cell shape</keyword>
<dbReference type="InterPro" id="IPR012338">
    <property type="entry name" value="Beta-lactam/transpept-like"/>
</dbReference>
<dbReference type="Gene3D" id="1.10.3810.10">
    <property type="entry name" value="Biosynthetic peptidoglycan transglycosylase-like"/>
    <property type="match status" value="1"/>
</dbReference>
<evidence type="ECO:0000256" key="7">
    <source>
        <dbReference type="ARBA" id="ARBA00022801"/>
    </source>
</evidence>
<dbReference type="EMBL" id="NOWF01000002">
    <property type="protein sequence ID" value="OYD08996.1"/>
    <property type="molecule type" value="Genomic_DNA"/>
</dbReference>
<dbReference type="Gene3D" id="3.40.710.10">
    <property type="entry name" value="DD-peptidase/beta-lactamase superfamily"/>
    <property type="match status" value="1"/>
</dbReference>
<keyword evidence="3" id="KW-0645">Protease</keyword>
<evidence type="ECO:0000256" key="9">
    <source>
        <dbReference type="ARBA" id="ARBA00022984"/>
    </source>
</evidence>
<keyword evidence="13" id="KW-0961">Cell wall biogenesis/degradation</keyword>
<keyword evidence="7" id="KW-0378">Hydrolase</keyword>
<sequence>MKSGGGKRNRSVWKRWGRRGIKTVFLCLLILLTMGMGAAGTLGGYFLSIAKKEPIRSHGDLTRQLNGWTQTSHAYFRDSSPIGSMRTEADRKLIRLDELNPRLIEALVATEDKDFFHHRGIAPRAILRAAYQFSARTPSVSGGSTITQQLVKNTILQNRDKELKRKAREILLALRMERLFSKEEILTYYLNSLFFGKGAHRRNLLGVQAAAKGIFGVEARDLNLAQSAYLAGMIQRPNAYSPFDDESLQAGKKRMRTVLKRMRDNRYISAEEFQEALAFDLQPTLAEGAPSAYRRHPFVMSAVEEEAARALMKAEGLNAAELSRQGLYRSTLEQYRKRILTGGYKIYTTLDPTLGDAINRAARNPHLYANPATYTVNDGSQKKVIKNAREEVGAVLMDVESGAVRAFVGGRDFNRGQTNHALNARRQPGSAIKPLLDYGPAIDQNGLTPASVLVDEPLEAEGNNQKTYKNQNGRYMGPVTAREALKRSLNIPAIKVLRRIGTDHAFRYLKRMEFPLHPRDGEASAIGGFTRGFTVEEMTSGYAMLANEGIYQKPYLIRKIVDSSDRTVYRHRFSGRRILSEDAAYLTTDMLRDVVKSGTGQRVGSRLRGYDLAGKTGTSQKGNDLWFIGYTPRMALGVWIGYDINHPLPDHRRAKQVFSRLFQAAARTDPGLFSTADRFREPPELEAVELCQVSGKKATDACRQAEETATEHLPPSMIPEDECDRHAVENIVRFNGERYRASPQTPPDMVFEEAGIRLSEEEDLFSYYKGTVLPSETDPRTGGGELQPPHVEASFHTRGISLSWDHTGQPGVVGYRVYRDQERVASLRLGEELTYIGTPGDYTVHAVDVDGRESAPSEKVRFFPSAGEKKRKKFLPF</sequence>
<accession>A0A235B9Q4</accession>
<comment type="catalytic activity">
    <reaction evidence="15">
        <text>[GlcNAc-(1-&gt;4)-Mur2Ac(oyl-L-Ala-gamma-D-Glu-L-Lys-D-Ala-D-Ala)](n)-di-trans,octa-cis-undecaprenyl diphosphate + beta-D-GlcNAc-(1-&gt;4)-Mur2Ac(oyl-L-Ala-gamma-D-Glu-L-Lys-D-Ala-D-Ala)-di-trans,octa-cis-undecaprenyl diphosphate = [GlcNAc-(1-&gt;4)-Mur2Ac(oyl-L-Ala-gamma-D-Glu-L-Lys-D-Ala-D-Ala)](n+1)-di-trans,octa-cis-undecaprenyl diphosphate + di-trans,octa-cis-undecaprenyl diphosphate + H(+)</text>
        <dbReference type="Rhea" id="RHEA:23708"/>
        <dbReference type="Rhea" id="RHEA-COMP:9602"/>
        <dbReference type="Rhea" id="RHEA-COMP:9603"/>
        <dbReference type="ChEBI" id="CHEBI:15378"/>
        <dbReference type="ChEBI" id="CHEBI:58405"/>
        <dbReference type="ChEBI" id="CHEBI:60033"/>
        <dbReference type="ChEBI" id="CHEBI:78435"/>
        <dbReference type="EC" id="2.4.99.28"/>
    </reaction>
</comment>
<dbReference type="GO" id="GO:0008955">
    <property type="term" value="F:peptidoglycan glycosyltransferase activity"/>
    <property type="evidence" value="ECO:0007669"/>
    <property type="project" value="UniProtKB-EC"/>
</dbReference>
<dbReference type="PANTHER" id="PTHR32282">
    <property type="entry name" value="BINDING PROTEIN TRANSPEPTIDASE, PUTATIVE-RELATED"/>
    <property type="match status" value="1"/>
</dbReference>
<evidence type="ECO:0000259" key="17">
    <source>
        <dbReference type="Pfam" id="PF00912"/>
    </source>
</evidence>
<comment type="catalytic activity">
    <reaction evidence="14">
        <text>Preferential cleavage: (Ac)2-L-Lys-D-Ala-|-D-Ala. Also transpeptidation of peptidyl-alanyl moieties that are N-acyl substituents of D-alanine.</text>
        <dbReference type="EC" id="3.4.16.4"/>
    </reaction>
</comment>
<dbReference type="GO" id="GO:0009252">
    <property type="term" value="P:peptidoglycan biosynthetic process"/>
    <property type="evidence" value="ECO:0007669"/>
    <property type="project" value="UniProtKB-KW"/>
</dbReference>
<keyword evidence="6" id="KW-0812">Transmembrane</keyword>
<dbReference type="InterPro" id="IPR001460">
    <property type="entry name" value="PCN-bd_Tpept"/>
</dbReference>
<keyword evidence="4" id="KW-0328">Glycosyltransferase</keyword>
<keyword evidence="11" id="KW-0472">Membrane</keyword>
<evidence type="ECO:0000256" key="13">
    <source>
        <dbReference type="ARBA" id="ARBA00023316"/>
    </source>
</evidence>
<dbReference type="GO" id="GO:0006508">
    <property type="term" value="P:proteolysis"/>
    <property type="evidence" value="ECO:0007669"/>
    <property type="project" value="UniProtKB-KW"/>
</dbReference>
<dbReference type="GO" id="GO:0008658">
    <property type="term" value="F:penicillin binding"/>
    <property type="evidence" value="ECO:0007669"/>
    <property type="project" value="InterPro"/>
</dbReference>
<keyword evidence="9" id="KW-0573">Peptidoglycan synthesis</keyword>
<proteinExistence type="predicted"/>
<reference evidence="18 19" key="1">
    <citation type="submission" date="2017-07" db="EMBL/GenBank/DDBJ databases">
        <title>The genome sequence of Paludifilum halophilum highlights mechanisms for microbial adaptation to high salt environemnts.</title>
        <authorList>
            <person name="Belbahri L."/>
        </authorList>
    </citation>
    <scope>NUCLEOTIDE SEQUENCE [LARGE SCALE GENOMIC DNA]</scope>
    <source>
        <strain evidence="18 19">DSM 102817</strain>
    </source>
</reference>
<keyword evidence="12" id="KW-0511">Multifunctional enzyme</keyword>
<dbReference type="PANTHER" id="PTHR32282:SF32">
    <property type="entry name" value="PENICILLIN-BINDING PROTEIN 2A"/>
    <property type="match status" value="1"/>
</dbReference>
<evidence type="ECO:0000256" key="2">
    <source>
        <dbReference type="ARBA" id="ARBA00022645"/>
    </source>
</evidence>
<gene>
    <name evidence="18" type="ORF">CHM34_04270</name>
</gene>
<organism evidence="18 19">
    <name type="scientific">Paludifilum halophilum</name>
    <dbReference type="NCBI Taxonomy" id="1642702"/>
    <lineage>
        <taxon>Bacteria</taxon>
        <taxon>Bacillati</taxon>
        <taxon>Bacillota</taxon>
        <taxon>Bacilli</taxon>
        <taxon>Bacillales</taxon>
        <taxon>Thermoactinomycetaceae</taxon>
        <taxon>Paludifilum</taxon>
    </lineage>
</organism>
<dbReference type="SUPFAM" id="SSF56601">
    <property type="entry name" value="beta-lactamase/transpeptidase-like"/>
    <property type="match status" value="1"/>
</dbReference>
<evidence type="ECO:0000256" key="12">
    <source>
        <dbReference type="ARBA" id="ARBA00023268"/>
    </source>
</evidence>
<evidence type="ECO:0000256" key="6">
    <source>
        <dbReference type="ARBA" id="ARBA00022692"/>
    </source>
</evidence>
<dbReference type="Pfam" id="PF00905">
    <property type="entry name" value="Transpeptidase"/>
    <property type="match status" value="1"/>
</dbReference>
<dbReference type="InterPro" id="IPR050396">
    <property type="entry name" value="Glycosyltr_51/Transpeptidase"/>
</dbReference>